<protein>
    <submittedName>
        <fullName evidence="2">Uncharacterized protein</fullName>
    </submittedName>
</protein>
<gene>
    <name evidence="2" type="ORF">E2C01_074194</name>
</gene>
<reference evidence="2 3" key="1">
    <citation type="submission" date="2019-05" db="EMBL/GenBank/DDBJ databases">
        <title>Another draft genome of Portunus trituberculatus and its Hox gene families provides insights of decapod evolution.</title>
        <authorList>
            <person name="Jeong J.-H."/>
            <person name="Song I."/>
            <person name="Kim S."/>
            <person name="Choi T."/>
            <person name="Kim D."/>
            <person name="Ryu S."/>
            <person name="Kim W."/>
        </authorList>
    </citation>
    <scope>NUCLEOTIDE SEQUENCE [LARGE SCALE GENOMIC DNA]</scope>
    <source>
        <tissue evidence="2">Muscle</tissue>
    </source>
</reference>
<evidence type="ECO:0000313" key="2">
    <source>
        <dbReference type="EMBL" id="MPC79657.1"/>
    </source>
</evidence>
<proteinExistence type="predicted"/>
<feature type="region of interest" description="Disordered" evidence="1">
    <location>
        <begin position="1"/>
        <end position="59"/>
    </location>
</feature>
<organism evidence="2 3">
    <name type="scientific">Portunus trituberculatus</name>
    <name type="common">Swimming crab</name>
    <name type="synonym">Neptunus trituberculatus</name>
    <dbReference type="NCBI Taxonomy" id="210409"/>
    <lineage>
        <taxon>Eukaryota</taxon>
        <taxon>Metazoa</taxon>
        <taxon>Ecdysozoa</taxon>
        <taxon>Arthropoda</taxon>
        <taxon>Crustacea</taxon>
        <taxon>Multicrustacea</taxon>
        <taxon>Malacostraca</taxon>
        <taxon>Eumalacostraca</taxon>
        <taxon>Eucarida</taxon>
        <taxon>Decapoda</taxon>
        <taxon>Pleocyemata</taxon>
        <taxon>Brachyura</taxon>
        <taxon>Eubrachyura</taxon>
        <taxon>Portunoidea</taxon>
        <taxon>Portunidae</taxon>
        <taxon>Portuninae</taxon>
        <taxon>Portunus</taxon>
    </lineage>
</organism>
<feature type="compositionally biased region" description="Acidic residues" evidence="1">
    <location>
        <begin position="38"/>
        <end position="49"/>
    </location>
</feature>
<dbReference type="AlphaFoldDB" id="A0A5B7IDQ3"/>
<evidence type="ECO:0000256" key="1">
    <source>
        <dbReference type="SAM" id="MobiDB-lite"/>
    </source>
</evidence>
<accession>A0A5B7IDQ3</accession>
<name>A0A5B7IDQ3_PORTR</name>
<dbReference type="Proteomes" id="UP000324222">
    <property type="component" value="Unassembled WGS sequence"/>
</dbReference>
<sequence>MARATSPGAPPNAPTKGQKIKVRGAREEQPDGGVLYEAQEEEEEEEEEEGKGREARAGVTIVSILRHNAAGHEPG</sequence>
<evidence type="ECO:0000313" key="3">
    <source>
        <dbReference type="Proteomes" id="UP000324222"/>
    </source>
</evidence>
<keyword evidence="3" id="KW-1185">Reference proteome</keyword>
<comment type="caution">
    <text evidence="2">The sequence shown here is derived from an EMBL/GenBank/DDBJ whole genome shotgun (WGS) entry which is preliminary data.</text>
</comment>
<dbReference type="EMBL" id="VSRR010051712">
    <property type="protein sequence ID" value="MPC79657.1"/>
    <property type="molecule type" value="Genomic_DNA"/>
</dbReference>